<evidence type="ECO:0000259" key="1">
    <source>
        <dbReference type="PROSITE" id="PS50011"/>
    </source>
</evidence>
<comment type="caution">
    <text evidence="2">The sequence shown here is derived from an EMBL/GenBank/DDBJ whole genome shotgun (WGS) entry which is preliminary data.</text>
</comment>
<accession>A0A2N0SL01</accession>
<dbReference type="SUPFAM" id="SSF56112">
    <property type="entry name" value="Protein kinase-like (PK-like)"/>
    <property type="match status" value="1"/>
</dbReference>
<gene>
    <name evidence="2" type="ORF">RhiirA1_447891</name>
</gene>
<reference evidence="2 3" key="1">
    <citation type="submission" date="2017-10" db="EMBL/GenBank/DDBJ databases">
        <title>Extensive intraspecific genome diversity in a model arbuscular mycorrhizal fungus.</title>
        <authorList>
            <person name="Chen E.C.H."/>
            <person name="Morin E."/>
            <person name="Baudet D."/>
            <person name="Noel J."/>
            <person name="Ndikumana S."/>
            <person name="Charron P."/>
            <person name="St-Onge C."/>
            <person name="Giorgi J."/>
            <person name="Grigoriev I.V."/>
            <person name="Roux C."/>
            <person name="Martin F.M."/>
            <person name="Corradi N."/>
        </authorList>
    </citation>
    <scope>NUCLEOTIDE SEQUENCE [LARGE SCALE GENOMIC DNA]</scope>
    <source>
        <strain evidence="2 3">A1</strain>
    </source>
</reference>
<dbReference type="InterPro" id="IPR001245">
    <property type="entry name" value="Ser-Thr/Tyr_kinase_cat_dom"/>
</dbReference>
<sequence>METIEPEKIVEWIPYDNLQNIKYLTKGGFSEIYTAVWDDGRYDEWDSMKQQLTRFENQNVALKRLENVESADQSWFEEANSHFTISNKHPNIVQCFGLTQDPSNGNYMLVMNIADLNLREYLQRNYNQLTWKKKIQFASQ</sequence>
<dbReference type="InterPro" id="IPR011009">
    <property type="entry name" value="Kinase-like_dom_sf"/>
</dbReference>
<dbReference type="VEuPathDB" id="FungiDB:RhiirA1_447891"/>
<name>A0A2N0SL01_9GLOM</name>
<dbReference type="InterPro" id="IPR000719">
    <property type="entry name" value="Prot_kinase_dom"/>
</dbReference>
<organism evidence="2 3">
    <name type="scientific">Rhizophagus irregularis</name>
    <dbReference type="NCBI Taxonomy" id="588596"/>
    <lineage>
        <taxon>Eukaryota</taxon>
        <taxon>Fungi</taxon>
        <taxon>Fungi incertae sedis</taxon>
        <taxon>Mucoromycota</taxon>
        <taxon>Glomeromycotina</taxon>
        <taxon>Glomeromycetes</taxon>
        <taxon>Glomerales</taxon>
        <taxon>Glomeraceae</taxon>
        <taxon>Rhizophagus</taxon>
    </lineage>
</organism>
<evidence type="ECO:0000313" key="2">
    <source>
        <dbReference type="EMBL" id="PKC76240.1"/>
    </source>
</evidence>
<dbReference type="PROSITE" id="PS50011">
    <property type="entry name" value="PROTEIN_KINASE_DOM"/>
    <property type="match status" value="1"/>
</dbReference>
<reference evidence="2 3" key="2">
    <citation type="submission" date="2017-10" db="EMBL/GenBank/DDBJ databases">
        <title>Genome analyses suggest a sexual origin of heterokaryosis in a supposedly ancient asexual fungus.</title>
        <authorList>
            <person name="Corradi N."/>
            <person name="Sedzielewska K."/>
            <person name="Noel J."/>
            <person name="Charron P."/>
            <person name="Farinelli L."/>
            <person name="Marton T."/>
            <person name="Kruger M."/>
            <person name="Pelin A."/>
            <person name="Brachmann A."/>
            <person name="Corradi N."/>
        </authorList>
    </citation>
    <scope>NUCLEOTIDE SEQUENCE [LARGE SCALE GENOMIC DNA]</scope>
    <source>
        <strain evidence="2 3">A1</strain>
    </source>
</reference>
<evidence type="ECO:0000313" key="3">
    <source>
        <dbReference type="Proteomes" id="UP000232688"/>
    </source>
</evidence>
<dbReference type="GO" id="GO:0005524">
    <property type="term" value="F:ATP binding"/>
    <property type="evidence" value="ECO:0007669"/>
    <property type="project" value="InterPro"/>
</dbReference>
<dbReference type="Pfam" id="PF07714">
    <property type="entry name" value="PK_Tyr_Ser-Thr"/>
    <property type="match status" value="1"/>
</dbReference>
<dbReference type="Gene3D" id="1.10.510.10">
    <property type="entry name" value="Transferase(Phosphotransferase) domain 1"/>
    <property type="match status" value="1"/>
</dbReference>
<dbReference type="AlphaFoldDB" id="A0A2N0SL01"/>
<feature type="domain" description="Protein kinase" evidence="1">
    <location>
        <begin position="18"/>
        <end position="140"/>
    </location>
</feature>
<dbReference type="GO" id="GO:0004672">
    <property type="term" value="F:protein kinase activity"/>
    <property type="evidence" value="ECO:0007669"/>
    <property type="project" value="InterPro"/>
</dbReference>
<protein>
    <recommendedName>
        <fullName evidence="1">Protein kinase domain-containing protein</fullName>
    </recommendedName>
</protein>
<dbReference type="Proteomes" id="UP000232688">
    <property type="component" value="Unassembled WGS sequence"/>
</dbReference>
<proteinExistence type="predicted"/>
<dbReference type="EMBL" id="LLXH01000006">
    <property type="protein sequence ID" value="PKC76240.1"/>
    <property type="molecule type" value="Genomic_DNA"/>
</dbReference>